<name>A0A222NYE0_9GAMM</name>
<gene>
    <name evidence="1" type="ORF">clem_00230</name>
</gene>
<dbReference type="RefSeq" id="WP_094089767.1">
    <property type="nucleotide sequence ID" value="NZ_CP016397.1"/>
</dbReference>
<organism evidence="1 2">
    <name type="scientific">Legionella clemsonensis</name>
    <dbReference type="NCBI Taxonomy" id="1867846"/>
    <lineage>
        <taxon>Bacteria</taxon>
        <taxon>Pseudomonadati</taxon>
        <taxon>Pseudomonadota</taxon>
        <taxon>Gammaproteobacteria</taxon>
        <taxon>Legionellales</taxon>
        <taxon>Legionellaceae</taxon>
        <taxon>Legionella</taxon>
    </lineage>
</organism>
<evidence type="ECO:0000313" key="2">
    <source>
        <dbReference type="Proteomes" id="UP000201728"/>
    </source>
</evidence>
<keyword evidence="2" id="KW-1185">Reference proteome</keyword>
<dbReference type="AlphaFoldDB" id="A0A222NYE0"/>
<dbReference type="OrthoDB" id="9936799at2"/>
<sequence length="144" mass="16413">MRLFTPNLSTLERQLLRNLPTPIFSVLKDHNLTAGEAQEFVVTGENLEDGIVSVSVNFEPATIDPEHVEIRIYSAVEDYSLNFVFSNKVWLCTSMEHQGRDFIMETSSQQSNEERVVSTVEKGNKVVEIFDQLQPVPNQYLSYS</sequence>
<accession>A0A222NYE0</accession>
<dbReference type="KEGG" id="lcd:clem_00230"/>
<dbReference type="Proteomes" id="UP000201728">
    <property type="component" value="Chromosome"/>
</dbReference>
<reference evidence="2" key="1">
    <citation type="submission" date="2016-07" db="EMBL/GenBank/DDBJ databases">
        <authorList>
            <person name="Florea S."/>
            <person name="Webb J.S."/>
            <person name="Jaromczyk J."/>
            <person name="Schardl C.L."/>
        </authorList>
    </citation>
    <scope>NUCLEOTIDE SEQUENCE [LARGE SCALE GENOMIC DNA]</scope>
    <source>
        <strain evidence="2">CDC-D5610</strain>
    </source>
</reference>
<dbReference type="EMBL" id="CP016397">
    <property type="protein sequence ID" value="ASQ44613.1"/>
    <property type="molecule type" value="Genomic_DNA"/>
</dbReference>
<proteinExistence type="predicted"/>
<protein>
    <submittedName>
        <fullName evidence="1">Uncharacterized protein</fullName>
    </submittedName>
</protein>
<evidence type="ECO:0000313" key="1">
    <source>
        <dbReference type="EMBL" id="ASQ44613.1"/>
    </source>
</evidence>